<comment type="caution">
    <text evidence="2">The sequence shown here is derived from an EMBL/GenBank/DDBJ whole genome shotgun (WGS) entry which is preliminary data.</text>
</comment>
<keyword evidence="1" id="KW-0472">Membrane</keyword>
<feature type="transmembrane region" description="Helical" evidence="1">
    <location>
        <begin position="131"/>
        <end position="148"/>
    </location>
</feature>
<dbReference type="Proteomes" id="UP001564760">
    <property type="component" value="Unassembled WGS sequence"/>
</dbReference>
<keyword evidence="1" id="KW-1133">Transmembrane helix</keyword>
<organism evidence="2 3">
    <name type="scientific">Mycobacterium servetii</name>
    <dbReference type="NCBI Taxonomy" id="3237418"/>
    <lineage>
        <taxon>Bacteria</taxon>
        <taxon>Bacillati</taxon>
        <taxon>Actinomycetota</taxon>
        <taxon>Actinomycetes</taxon>
        <taxon>Mycobacteriales</taxon>
        <taxon>Mycobacteriaceae</taxon>
        <taxon>Mycobacterium</taxon>
    </lineage>
</organism>
<gene>
    <name evidence="2" type="ORF">AB8998_22645</name>
</gene>
<accession>A0ABV4C4V3</accession>
<evidence type="ECO:0008006" key="4">
    <source>
        <dbReference type="Google" id="ProtNLM"/>
    </source>
</evidence>
<feature type="transmembrane region" description="Helical" evidence="1">
    <location>
        <begin position="57"/>
        <end position="90"/>
    </location>
</feature>
<sequence>MSAGMAGAARMAIPALSVASGLLMVGSVAVGSHGAAMVGCAAALTAVAVGTALRPAATFAVVLVVFAIALSGPPPVPVGLSGLCAAAYLVSRHATGPSAAMVIGSRATWVAALCFTSAGLIAVSFPLQLPWLPLLAPLGALAIFVLATRPFT</sequence>
<keyword evidence="3" id="KW-1185">Reference proteome</keyword>
<feature type="transmembrane region" description="Helical" evidence="1">
    <location>
        <begin position="102"/>
        <end position="125"/>
    </location>
</feature>
<name>A0ABV4C4V3_9MYCO</name>
<evidence type="ECO:0000256" key="1">
    <source>
        <dbReference type="SAM" id="Phobius"/>
    </source>
</evidence>
<protein>
    <recommendedName>
        <fullName evidence="4">Integral membrane protein</fullName>
    </recommendedName>
</protein>
<dbReference type="EMBL" id="JBGEDP010000001">
    <property type="protein sequence ID" value="MEY8017573.1"/>
    <property type="molecule type" value="Genomic_DNA"/>
</dbReference>
<evidence type="ECO:0000313" key="3">
    <source>
        <dbReference type="Proteomes" id="UP001564760"/>
    </source>
</evidence>
<keyword evidence="1" id="KW-0812">Transmembrane</keyword>
<evidence type="ECO:0000313" key="2">
    <source>
        <dbReference type="EMBL" id="MEY8017573.1"/>
    </source>
</evidence>
<reference evidence="2 3" key="1">
    <citation type="submission" date="2024-08" db="EMBL/GenBank/DDBJ databases">
        <title>Mycobacterium servetensis sp. nov., a novel rapid-growing mycobacterial species recovered from a human patient in Zaragoza, Spain.</title>
        <authorList>
            <person name="Tristancho-Baro A.I."/>
            <person name="Buenestado-Serrano S."/>
            <person name="Garcia De Viedma D."/>
            <person name="Milagro-Beamonte A."/>
            <person name="Burillo N."/>
            <person name="Sanz S."/>
            <person name="Lopez-Calleja A.I."/>
            <person name="Penas-Utrilla D."/>
            <person name="Guardingo M."/>
            <person name="Garcia M.J."/>
            <person name="Vinuelas-Bayon J."/>
        </authorList>
    </citation>
    <scope>NUCLEOTIDE SEQUENCE [LARGE SCALE GENOMIC DNA]</scope>
    <source>
        <strain evidence="3">HUMS_12744610</strain>
    </source>
</reference>
<proteinExistence type="predicted"/>